<gene>
    <name evidence="1" type="ORF">QIS96_37210</name>
</gene>
<reference evidence="1 2" key="1">
    <citation type="submission" date="2023-05" db="EMBL/GenBank/DDBJ databases">
        <title>Draft genome sequence of Streptomyces sp. B-S-A6 isolated from a cave soil in Thailand.</title>
        <authorList>
            <person name="Chamroensaksri N."/>
            <person name="Muangham S."/>
        </authorList>
    </citation>
    <scope>NUCLEOTIDE SEQUENCE [LARGE SCALE GENOMIC DNA]</scope>
    <source>
        <strain evidence="1 2">B-S-A6</strain>
    </source>
</reference>
<dbReference type="Proteomes" id="UP001223978">
    <property type="component" value="Unassembled WGS sequence"/>
</dbReference>
<protein>
    <submittedName>
        <fullName evidence="1">Uncharacterized protein</fullName>
    </submittedName>
</protein>
<comment type="caution">
    <text evidence="1">The sequence shown here is derived from an EMBL/GenBank/DDBJ whole genome shotgun (WGS) entry which is preliminary data.</text>
</comment>
<evidence type="ECO:0000313" key="1">
    <source>
        <dbReference type="EMBL" id="MDI3409446.1"/>
    </source>
</evidence>
<sequence>MARQNSEGSIDSVSDSIGPRPFVFRIPVLGDIFTLLAFGHLSHRVTLPPRQAGPVRHG</sequence>
<dbReference type="EMBL" id="JASCIQ010000078">
    <property type="protein sequence ID" value="MDI3409446.1"/>
    <property type="molecule type" value="Genomic_DNA"/>
</dbReference>
<keyword evidence="2" id="KW-1185">Reference proteome</keyword>
<name>A0ABT6SMN0_9ACTN</name>
<accession>A0ABT6SMN0</accession>
<proteinExistence type="predicted"/>
<evidence type="ECO:0000313" key="2">
    <source>
        <dbReference type="Proteomes" id="UP001223978"/>
    </source>
</evidence>
<dbReference type="RefSeq" id="WP_282547320.1">
    <property type="nucleotide sequence ID" value="NZ_JASCIQ010000078.1"/>
</dbReference>
<organism evidence="1 2">
    <name type="scientific">Streptomyces cavernicola</name>
    <dbReference type="NCBI Taxonomy" id="3043613"/>
    <lineage>
        <taxon>Bacteria</taxon>
        <taxon>Bacillati</taxon>
        <taxon>Actinomycetota</taxon>
        <taxon>Actinomycetes</taxon>
        <taxon>Kitasatosporales</taxon>
        <taxon>Streptomycetaceae</taxon>
        <taxon>Streptomyces</taxon>
    </lineage>
</organism>